<dbReference type="EMBL" id="CP101873">
    <property type="protein sequence ID" value="WMT08333.1"/>
    <property type="molecule type" value="Genomic_DNA"/>
</dbReference>
<evidence type="ECO:0000256" key="1">
    <source>
        <dbReference type="SAM" id="Phobius"/>
    </source>
</evidence>
<keyword evidence="1" id="KW-1133">Transmembrane helix</keyword>
<evidence type="ECO:0000313" key="3">
    <source>
        <dbReference type="EMBL" id="WMT08333.1"/>
    </source>
</evidence>
<dbReference type="AlphaFoldDB" id="A0AAF0PAV4"/>
<keyword evidence="1" id="KW-0812">Transmembrane</keyword>
<reference evidence="2 4" key="1">
    <citation type="submission" date="2022-07" db="EMBL/GenBank/DDBJ databases">
        <title>Two temperate virus in Haloterrigena jeotgali A29.</title>
        <authorList>
            <person name="Deng X."/>
        </authorList>
    </citation>
    <scope>NUCLEOTIDE SEQUENCE [LARGE SCALE GENOMIC DNA]</scope>
    <source>
        <strain evidence="2 4">A29</strain>
    </source>
</reference>
<keyword evidence="4" id="KW-1185">Reference proteome</keyword>
<organism evidence="2 4">
    <name type="scientific">Natrinema thermotolerans</name>
    <dbReference type="NCBI Taxonomy" id="121872"/>
    <lineage>
        <taxon>Archaea</taxon>
        <taxon>Methanobacteriati</taxon>
        <taxon>Methanobacteriota</taxon>
        <taxon>Stenosarchaea group</taxon>
        <taxon>Halobacteria</taxon>
        <taxon>Halobacteriales</taxon>
        <taxon>Natrialbaceae</taxon>
        <taxon>Natrinema</taxon>
    </lineage>
</organism>
<sequence>MVPMTSSTASTGGLFDTPFSIGATVLAAVAALVGVLFAWTGYSAAGTDEATAALPLLGFELNILTGFVGLLFAFGIALVALVAALYMEPGFGE</sequence>
<keyword evidence="1" id="KW-0472">Membrane</keyword>
<dbReference type="EMBL" id="CP101873">
    <property type="protein sequence ID" value="WMT07701.1"/>
    <property type="molecule type" value="Genomic_DNA"/>
</dbReference>
<dbReference type="Proteomes" id="UP001224926">
    <property type="component" value="Chromosome"/>
</dbReference>
<feature type="transmembrane region" description="Helical" evidence="1">
    <location>
        <begin position="63"/>
        <end position="87"/>
    </location>
</feature>
<evidence type="ECO:0000313" key="4">
    <source>
        <dbReference type="Proteomes" id="UP001224926"/>
    </source>
</evidence>
<feature type="transmembrane region" description="Helical" evidence="1">
    <location>
        <begin position="20"/>
        <end position="42"/>
    </location>
</feature>
<gene>
    <name evidence="3" type="ORF">NP511_01550</name>
    <name evidence="2" type="ORF">NP511_20265</name>
</gene>
<dbReference type="RefSeq" id="WP_006651268.1">
    <property type="nucleotide sequence ID" value="NZ_CP101873.1"/>
</dbReference>
<evidence type="ECO:0000313" key="2">
    <source>
        <dbReference type="EMBL" id="WMT07701.1"/>
    </source>
</evidence>
<accession>A0AAF0PAV4</accession>
<protein>
    <submittedName>
        <fullName evidence="2">Uncharacterized protein</fullName>
    </submittedName>
</protein>
<dbReference type="GeneID" id="39864800"/>
<proteinExistence type="predicted"/>
<name>A0AAF0PAV4_9EURY</name>